<dbReference type="InterPro" id="IPR013783">
    <property type="entry name" value="Ig-like_fold"/>
</dbReference>
<keyword evidence="2" id="KW-1003">Cell membrane</keyword>
<dbReference type="GO" id="GO:0005886">
    <property type="term" value="C:plasma membrane"/>
    <property type="evidence" value="ECO:0007669"/>
    <property type="project" value="UniProtKB-SubCell"/>
</dbReference>
<dbReference type="InterPro" id="IPR001611">
    <property type="entry name" value="Leu-rich_rpt"/>
</dbReference>
<dbReference type="PANTHER" id="PTHR45712">
    <property type="entry name" value="AGAP008170-PA"/>
    <property type="match status" value="1"/>
</dbReference>
<evidence type="ECO:0000256" key="6">
    <source>
        <dbReference type="ARBA" id="ARBA00022737"/>
    </source>
</evidence>
<gene>
    <name evidence="9" type="ORF">ILUMI_13157</name>
</gene>
<evidence type="ECO:0000313" key="9">
    <source>
        <dbReference type="EMBL" id="KAF2893017.1"/>
    </source>
</evidence>
<keyword evidence="8" id="KW-0472">Membrane</keyword>
<dbReference type="SUPFAM" id="SSF52058">
    <property type="entry name" value="L domain-like"/>
    <property type="match status" value="3"/>
</dbReference>
<dbReference type="FunFam" id="3.80.10.10:FF:001438">
    <property type="entry name" value="Uncharacterized protein"/>
    <property type="match status" value="1"/>
</dbReference>
<keyword evidence="4" id="KW-0812">Transmembrane</keyword>
<name>A0A8K0CZ27_IGNLU</name>
<dbReference type="Proteomes" id="UP000801492">
    <property type="component" value="Unassembled WGS sequence"/>
</dbReference>
<keyword evidence="3" id="KW-0433">Leucine-rich repeat</keyword>
<dbReference type="EMBL" id="VTPC01008291">
    <property type="protein sequence ID" value="KAF2893017.1"/>
    <property type="molecule type" value="Genomic_DNA"/>
</dbReference>
<organism evidence="9 10">
    <name type="scientific">Ignelater luminosus</name>
    <name type="common">Cucubano</name>
    <name type="synonym">Pyrophorus luminosus</name>
    <dbReference type="NCBI Taxonomy" id="2038154"/>
    <lineage>
        <taxon>Eukaryota</taxon>
        <taxon>Metazoa</taxon>
        <taxon>Ecdysozoa</taxon>
        <taxon>Arthropoda</taxon>
        <taxon>Hexapoda</taxon>
        <taxon>Insecta</taxon>
        <taxon>Pterygota</taxon>
        <taxon>Neoptera</taxon>
        <taxon>Endopterygota</taxon>
        <taxon>Coleoptera</taxon>
        <taxon>Polyphaga</taxon>
        <taxon>Elateriformia</taxon>
        <taxon>Elateroidea</taxon>
        <taxon>Elateridae</taxon>
        <taxon>Agrypninae</taxon>
        <taxon>Pyrophorini</taxon>
        <taxon>Ignelater</taxon>
    </lineage>
</organism>
<protein>
    <submittedName>
        <fullName evidence="9">Uncharacterized protein</fullName>
    </submittedName>
</protein>
<evidence type="ECO:0000313" key="10">
    <source>
        <dbReference type="Proteomes" id="UP000801492"/>
    </source>
</evidence>
<dbReference type="Gene3D" id="2.60.40.10">
    <property type="entry name" value="Immunoglobulins"/>
    <property type="match status" value="1"/>
</dbReference>
<dbReference type="PANTHER" id="PTHR45712:SF22">
    <property type="entry name" value="INSULIN-LIKE GROWTH FACTOR-BINDING PROTEIN COMPLEX ACID LABILE SUBUNIT"/>
    <property type="match status" value="1"/>
</dbReference>
<reference evidence="9" key="1">
    <citation type="submission" date="2019-08" db="EMBL/GenBank/DDBJ databases">
        <title>The genome of the North American firefly Photinus pyralis.</title>
        <authorList>
            <consortium name="Photinus pyralis genome working group"/>
            <person name="Fallon T.R."/>
            <person name="Sander Lower S.E."/>
            <person name="Weng J.-K."/>
        </authorList>
    </citation>
    <scope>NUCLEOTIDE SEQUENCE</scope>
    <source>
        <strain evidence="9">TRF0915ILg1</strain>
        <tissue evidence="9">Whole body</tissue>
    </source>
</reference>
<dbReference type="FunFam" id="3.80.10.10:FF:001164">
    <property type="entry name" value="GH01279p"/>
    <property type="match status" value="1"/>
</dbReference>
<dbReference type="InterPro" id="IPR050333">
    <property type="entry name" value="SLRP"/>
</dbReference>
<keyword evidence="10" id="KW-1185">Reference proteome</keyword>
<dbReference type="InterPro" id="IPR003591">
    <property type="entry name" value="Leu-rich_rpt_typical-subtyp"/>
</dbReference>
<keyword evidence="6" id="KW-0677">Repeat</keyword>
<evidence type="ECO:0000256" key="2">
    <source>
        <dbReference type="ARBA" id="ARBA00022475"/>
    </source>
</evidence>
<comment type="subcellular location">
    <subcellularLocation>
        <location evidence="1">Cell membrane</location>
    </subcellularLocation>
</comment>
<dbReference type="Gene3D" id="3.80.10.10">
    <property type="entry name" value="Ribonuclease Inhibitor"/>
    <property type="match status" value="5"/>
</dbReference>
<evidence type="ECO:0000256" key="5">
    <source>
        <dbReference type="ARBA" id="ARBA00022729"/>
    </source>
</evidence>
<dbReference type="InterPro" id="IPR036116">
    <property type="entry name" value="FN3_sf"/>
</dbReference>
<dbReference type="Pfam" id="PF13855">
    <property type="entry name" value="LRR_8"/>
    <property type="match status" value="5"/>
</dbReference>
<dbReference type="AlphaFoldDB" id="A0A8K0CZ27"/>
<dbReference type="SUPFAM" id="SSF49265">
    <property type="entry name" value="Fibronectin type III"/>
    <property type="match status" value="1"/>
</dbReference>
<sequence>MAEENQCLAETCQGISSLDKLEEEVTKFKEQNGKILTFTSNKITFLEAGCPSIFEGFSTLQYLYINNNEIEKINAGNFSGLENLRYLELNNNGIQYLEDGAFLYLKGLYSLQITNNKIAEITDGVFEELKNLGQLILRNNGVKTIGKNAFKELTNLFSLELDNNELESGEYFENCKSLRHLVLSNNRIGFLDGNTFKNLRELIYLDLSHNKIVKLPKDLLAELTIRGQGLNLSNNLINEIEVGALNGLKIPSGVLDLSNNKIETLNNGIFENCVFDALRLDNNNIENLHFETFKGLVINKELNLTNNKITTYKGAFQNLNKIGILYLNKNRISELPDNGFEGLESLYSLILTENSIDRLEVDCFKYLNKLYSLCLGNNKIEKFNLDYVKDMRLLSSLNLGSNSILNLEPETLNHNPYLGMLHLMNNKLTDLPPNGLYKNLIDLFHLDYSWNKITTIPYRAFVAENTEKEYGGLFLQNNQISRIEKRAFEGITRASNIILCDNKIRDLEDGAFEGIGPLKHVDLSNNLIESLEVLKKLSCCSLVRLDGNKVEREDLCPELDKLELNQLDYISFESYSYKRVENNWVFVDSTVKENEYKATEGSKITTSEIILLDSLRSNINYTIQVLAYTSAGNGVGSNPIQRQIRKNNAGFAGNGKIEDFDCKFKYELLVTASTRAVPGPPSKRVTIAPSSQVPGKIALFDDKLIAIHNCYVLLLMFHNLKSNGKLMEMSLPLLIISNSNLRTHDCFIMSQVLALENILAMLKICLEFEVVVESSPRSPYVFGFFVRLIQRCRSSSEITDGENSTVNQETDIFNSAFNA</sequence>
<evidence type="ECO:0000256" key="4">
    <source>
        <dbReference type="ARBA" id="ARBA00022692"/>
    </source>
</evidence>
<dbReference type="SMART" id="SM00369">
    <property type="entry name" value="LRR_TYP"/>
    <property type="match status" value="15"/>
</dbReference>
<evidence type="ECO:0000256" key="8">
    <source>
        <dbReference type="ARBA" id="ARBA00023136"/>
    </source>
</evidence>
<dbReference type="Pfam" id="PF13306">
    <property type="entry name" value="LRR_5"/>
    <property type="match status" value="1"/>
</dbReference>
<dbReference type="OrthoDB" id="2013775at2759"/>
<evidence type="ECO:0000256" key="7">
    <source>
        <dbReference type="ARBA" id="ARBA00022989"/>
    </source>
</evidence>
<evidence type="ECO:0000256" key="3">
    <source>
        <dbReference type="ARBA" id="ARBA00022614"/>
    </source>
</evidence>
<keyword evidence="5" id="KW-0732">Signal</keyword>
<accession>A0A8K0CZ27</accession>
<comment type="caution">
    <text evidence="9">The sequence shown here is derived from an EMBL/GenBank/DDBJ whole genome shotgun (WGS) entry which is preliminary data.</text>
</comment>
<keyword evidence="7" id="KW-1133">Transmembrane helix</keyword>
<dbReference type="InterPro" id="IPR032675">
    <property type="entry name" value="LRR_dom_sf"/>
</dbReference>
<dbReference type="SMART" id="SM00365">
    <property type="entry name" value="LRR_SD22"/>
    <property type="match status" value="7"/>
</dbReference>
<dbReference type="InterPro" id="IPR026906">
    <property type="entry name" value="LRR_5"/>
</dbReference>
<proteinExistence type="predicted"/>
<evidence type="ECO:0000256" key="1">
    <source>
        <dbReference type="ARBA" id="ARBA00004236"/>
    </source>
</evidence>
<dbReference type="PROSITE" id="PS51450">
    <property type="entry name" value="LRR"/>
    <property type="match status" value="4"/>
</dbReference>